<feature type="transmembrane region" description="Helical" evidence="2">
    <location>
        <begin position="89"/>
        <end position="118"/>
    </location>
</feature>
<keyword evidence="4" id="KW-1185">Reference proteome</keyword>
<dbReference type="RefSeq" id="WP_152570445.1">
    <property type="nucleotide sequence ID" value="NZ_JQJD01000001.1"/>
</dbReference>
<evidence type="ECO:0000313" key="4">
    <source>
        <dbReference type="Proteomes" id="UP000030125"/>
    </source>
</evidence>
<gene>
    <name evidence="3" type="ORF">HQ35_00835</name>
</gene>
<proteinExistence type="predicted"/>
<keyword evidence="2" id="KW-1133">Transmembrane helix</keyword>
<evidence type="ECO:0000313" key="3">
    <source>
        <dbReference type="EMBL" id="KGN83346.1"/>
    </source>
</evidence>
<keyword evidence="2" id="KW-0812">Transmembrane</keyword>
<feature type="coiled-coil region" evidence="1">
    <location>
        <begin position="115"/>
        <end position="142"/>
    </location>
</feature>
<evidence type="ECO:0000256" key="2">
    <source>
        <dbReference type="SAM" id="Phobius"/>
    </source>
</evidence>
<protein>
    <submittedName>
        <fullName evidence="3">Uncharacterized protein</fullName>
    </submittedName>
</protein>
<keyword evidence="2" id="KW-0472">Membrane</keyword>
<keyword evidence="1" id="KW-0175">Coiled coil</keyword>
<dbReference type="EMBL" id="JQJD01000001">
    <property type="protein sequence ID" value="KGN83346.1"/>
    <property type="molecule type" value="Genomic_DNA"/>
</dbReference>
<accession>A0A0A2EWV3</accession>
<organism evidence="3 4">
    <name type="scientific">Porphyromonas cangingivalis</name>
    <dbReference type="NCBI Taxonomy" id="36874"/>
    <lineage>
        <taxon>Bacteria</taxon>
        <taxon>Pseudomonadati</taxon>
        <taxon>Bacteroidota</taxon>
        <taxon>Bacteroidia</taxon>
        <taxon>Bacteroidales</taxon>
        <taxon>Porphyromonadaceae</taxon>
        <taxon>Porphyromonas</taxon>
    </lineage>
</organism>
<comment type="caution">
    <text evidence="3">The sequence shown here is derived from an EMBL/GenBank/DDBJ whole genome shotgun (WGS) entry which is preliminary data.</text>
</comment>
<name>A0A0A2EWV3_PORCN</name>
<evidence type="ECO:0000256" key="1">
    <source>
        <dbReference type="SAM" id="Coils"/>
    </source>
</evidence>
<dbReference type="Proteomes" id="UP000030125">
    <property type="component" value="Unassembled WGS sequence"/>
</dbReference>
<dbReference type="AlphaFoldDB" id="A0A0A2EWV3"/>
<dbReference type="OrthoDB" id="9997661at2"/>
<sequence length="176" mass="20076">MKGFAEDLLESCIFSRAENEAILNLVNRDKFLNFSTGYVSQMREWQREHPIKINIHYSDIDETCIRAELSAKEREFVKRHLIEAGIGTIVSIGIGLIVPGIGGIIAGIIAELIVLLVVKRRYEQAKGQHEKLAEERIKAQVKARRDTLINKVTRDIKEWITAAEEKSMSVQKNFEK</sequence>
<reference evidence="3 4" key="1">
    <citation type="submission" date="2014-08" db="EMBL/GenBank/DDBJ databases">
        <title>Porphyromonas cangingivalis strain:COT-109_OH1386 Genome sequencing.</title>
        <authorList>
            <person name="Wallis C."/>
            <person name="Deusch O."/>
            <person name="O'Flynn C."/>
            <person name="Davis I."/>
            <person name="Jospin G."/>
            <person name="Darling A.E."/>
            <person name="Coil D.A."/>
            <person name="Alexiev A."/>
            <person name="Horsfall A."/>
            <person name="Kirkwood N."/>
            <person name="Harris S."/>
            <person name="Eisen J.A."/>
        </authorList>
    </citation>
    <scope>NUCLEOTIDE SEQUENCE [LARGE SCALE GENOMIC DNA]</scope>
    <source>
        <strain evidence="4">COT-109 OH1386</strain>
    </source>
</reference>